<accession>D6N0L6</accession>
<dbReference type="Pfam" id="PF00110">
    <property type="entry name" value="wnt"/>
    <property type="match status" value="1"/>
</dbReference>
<dbReference type="PRINTS" id="PR01349">
    <property type="entry name" value="WNTPROTEIN"/>
</dbReference>
<dbReference type="GO" id="GO:0005615">
    <property type="term" value="C:extracellular space"/>
    <property type="evidence" value="ECO:0007669"/>
    <property type="project" value="TreeGrafter"/>
</dbReference>
<dbReference type="Gene3D" id="3.30.2460.20">
    <property type="match status" value="1"/>
</dbReference>
<evidence type="ECO:0000256" key="7">
    <source>
        <dbReference type="ARBA" id="ARBA00023157"/>
    </source>
</evidence>
<reference evidence="11" key="1">
    <citation type="journal article" date="2010" name="Cell">
        <title>Profiling by image registration reveals common origin of annelid mushroom bodies and vertebrate pallium.</title>
        <authorList>
            <person name="Tomer R."/>
            <person name="Denes A.S."/>
            <person name="Tessmar-Raible K."/>
            <person name="Arendt D."/>
        </authorList>
    </citation>
    <scope>NUCLEOTIDE SEQUENCE</scope>
</reference>
<dbReference type="GO" id="GO:0005125">
    <property type="term" value="F:cytokine activity"/>
    <property type="evidence" value="ECO:0007669"/>
    <property type="project" value="TreeGrafter"/>
</dbReference>
<proteinExistence type="evidence at transcript level"/>
<dbReference type="InterPro" id="IPR043158">
    <property type="entry name" value="Wnt_C"/>
</dbReference>
<evidence type="ECO:0000256" key="6">
    <source>
        <dbReference type="ARBA" id="ARBA00022687"/>
    </source>
</evidence>
<evidence type="ECO:0000313" key="11">
    <source>
        <dbReference type="EMBL" id="ADG26737.1"/>
    </source>
</evidence>
<keyword evidence="5" id="KW-0272">Extracellular matrix</keyword>
<dbReference type="SMR" id="D6N0L6"/>
<comment type="function">
    <text evidence="10">Ligand for members of the frizzled family of seven transmembrane receptors.</text>
</comment>
<dbReference type="EMBL" id="GU169426">
    <property type="protein sequence ID" value="ADG26737.1"/>
    <property type="molecule type" value="mRNA"/>
</dbReference>
<dbReference type="GO" id="GO:0005109">
    <property type="term" value="F:frizzled binding"/>
    <property type="evidence" value="ECO:0007669"/>
    <property type="project" value="TreeGrafter"/>
</dbReference>
<dbReference type="InterPro" id="IPR005817">
    <property type="entry name" value="Wnt"/>
</dbReference>
<dbReference type="PROSITE" id="PS00246">
    <property type="entry name" value="WNT1"/>
    <property type="match status" value="1"/>
</dbReference>
<keyword evidence="4" id="KW-0964">Secreted</keyword>
<name>D6N0L6_PLADU</name>
<comment type="similarity">
    <text evidence="2 10">Belongs to the Wnt family.</text>
</comment>
<keyword evidence="3 10" id="KW-0217">Developmental protein</keyword>
<evidence type="ECO:0000256" key="1">
    <source>
        <dbReference type="ARBA" id="ARBA00004498"/>
    </source>
</evidence>
<dbReference type="PRINTS" id="PR01892">
    <property type="entry name" value="WNT8PROTEIN"/>
</dbReference>
<keyword evidence="7" id="KW-1015">Disulfide bond</keyword>
<dbReference type="SMART" id="SM00097">
    <property type="entry name" value="WNT1"/>
    <property type="match status" value="1"/>
</dbReference>
<keyword evidence="8" id="KW-0325">Glycoprotein</keyword>
<comment type="subcellular location">
    <subcellularLocation>
        <location evidence="1 10">Secreted</location>
        <location evidence="1 10">Extracellular space</location>
        <location evidence="1 10">Extracellular matrix</location>
    </subcellularLocation>
</comment>
<evidence type="ECO:0000256" key="5">
    <source>
        <dbReference type="ARBA" id="ARBA00022530"/>
    </source>
</evidence>
<evidence type="ECO:0000256" key="3">
    <source>
        <dbReference type="ARBA" id="ARBA00022473"/>
    </source>
</evidence>
<evidence type="ECO:0000256" key="4">
    <source>
        <dbReference type="ARBA" id="ARBA00022525"/>
    </source>
</evidence>
<keyword evidence="6 10" id="KW-0879">Wnt signaling pathway</keyword>
<dbReference type="InterPro" id="IPR013301">
    <property type="entry name" value="Wnt8"/>
</dbReference>
<keyword evidence="9" id="KW-0449">Lipoprotein</keyword>
<evidence type="ECO:0000256" key="8">
    <source>
        <dbReference type="ARBA" id="ARBA00023180"/>
    </source>
</evidence>
<evidence type="ECO:0000256" key="9">
    <source>
        <dbReference type="ARBA" id="ARBA00023288"/>
    </source>
</evidence>
<dbReference type="PANTHER" id="PTHR12027">
    <property type="entry name" value="WNT RELATED"/>
    <property type="match status" value="1"/>
</dbReference>
<dbReference type="InterPro" id="IPR018161">
    <property type="entry name" value="Wnt_CS"/>
</dbReference>
<sequence length="314" mass="35345">MNNFLMSGPKAYMSFAESVAAGVERGITQCQQQFKWDRWNCPREGVNVFKPKNYVSVTREVAFVHAITAAGVTYTLTRNCSAGHIEKCSCDDSKKGTRGGANWLWGGCSDNVHFGERISRLFLDSRVTGKDARAIVHLHNNDVGRISIRRNLKLVCKCHGVSGSCTTKTCWQQLAGFKEVGIYLRRKYRRRALKVDFHNGALRRTKSNRRHSQLPTVKKGDLVYLAKSGNYCSLNGSAATYATLGRQCSRPKKGDTKTTRWERRSCKTLCTSCGLKVSKRMTTVQRKCDCQFHWCCEVKCKLCVEDLALLTCSL</sequence>
<dbReference type="GO" id="GO:0045165">
    <property type="term" value="P:cell fate commitment"/>
    <property type="evidence" value="ECO:0007669"/>
    <property type="project" value="TreeGrafter"/>
</dbReference>
<dbReference type="GO" id="GO:0060070">
    <property type="term" value="P:canonical Wnt signaling pathway"/>
    <property type="evidence" value="ECO:0007669"/>
    <property type="project" value="TreeGrafter"/>
</dbReference>
<feature type="non-terminal residue" evidence="11">
    <location>
        <position position="1"/>
    </location>
</feature>
<dbReference type="AlphaFoldDB" id="D6N0L6"/>
<dbReference type="PANTHER" id="PTHR12027:SF81">
    <property type="entry name" value="WNT INHIBITOR OF DORSAL PROTEIN"/>
    <property type="match status" value="1"/>
</dbReference>
<dbReference type="FunFam" id="3.30.2460.20:FF:000003">
    <property type="entry name" value="Protein Wnt"/>
    <property type="match status" value="1"/>
</dbReference>
<organism evidence="11">
    <name type="scientific">Platynereis dumerilii</name>
    <name type="common">Dumeril's clam worm</name>
    <dbReference type="NCBI Taxonomy" id="6359"/>
    <lineage>
        <taxon>Eukaryota</taxon>
        <taxon>Metazoa</taxon>
        <taxon>Spiralia</taxon>
        <taxon>Lophotrochozoa</taxon>
        <taxon>Annelida</taxon>
        <taxon>Polychaeta</taxon>
        <taxon>Errantia</taxon>
        <taxon>Phyllodocida</taxon>
        <taxon>Nereididae</taxon>
        <taxon>Platynereis</taxon>
    </lineage>
</organism>
<protein>
    <recommendedName>
        <fullName evidence="10">Protein Wnt</fullName>
    </recommendedName>
</protein>
<evidence type="ECO:0000256" key="2">
    <source>
        <dbReference type="ARBA" id="ARBA00005683"/>
    </source>
</evidence>
<evidence type="ECO:0000256" key="10">
    <source>
        <dbReference type="RuleBase" id="RU003500"/>
    </source>
</evidence>
<dbReference type="GO" id="GO:0030182">
    <property type="term" value="P:neuron differentiation"/>
    <property type="evidence" value="ECO:0007669"/>
    <property type="project" value="TreeGrafter"/>
</dbReference>
<dbReference type="CDD" id="cd19340">
    <property type="entry name" value="Wnt_Wnt8"/>
    <property type="match status" value="1"/>
</dbReference>